<dbReference type="Proteomes" id="UP000887013">
    <property type="component" value="Unassembled WGS sequence"/>
</dbReference>
<gene>
    <name evidence="1" type="ORF">NPIL_594391</name>
</gene>
<organism evidence="1 2">
    <name type="scientific">Nephila pilipes</name>
    <name type="common">Giant wood spider</name>
    <name type="synonym">Nephila maculata</name>
    <dbReference type="NCBI Taxonomy" id="299642"/>
    <lineage>
        <taxon>Eukaryota</taxon>
        <taxon>Metazoa</taxon>
        <taxon>Ecdysozoa</taxon>
        <taxon>Arthropoda</taxon>
        <taxon>Chelicerata</taxon>
        <taxon>Arachnida</taxon>
        <taxon>Araneae</taxon>
        <taxon>Araneomorphae</taxon>
        <taxon>Entelegynae</taxon>
        <taxon>Araneoidea</taxon>
        <taxon>Nephilidae</taxon>
        <taxon>Nephila</taxon>
    </lineage>
</organism>
<keyword evidence="2" id="KW-1185">Reference proteome</keyword>
<reference evidence="1" key="1">
    <citation type="submission" date="2020-08" db="EMBL/GenBank/DDBJ databases">
        <title>Multicomponent nature underlies the extraordinary mechanical properties of spider dragline silk.</title>
        <authorList>
            <person name="Kono N."/>
            <person name="Nakamura H."/>
            <person name="Mori M."/>
            <person name="Yoshida Y."/>
            <person name="Ohtoshi R."/>
            <person name="Malay A.D."/>
            <person name="Moran D.A.P."/>
            <person name="Tomita M."/>
            <person name="Numata K."/>
            <person name="Arakawa K."/>
        </authorList>
    </citation>
    <scope>NUCLEOTIDE SEQUENCE</scope>
</reference>
<proteinExistence type="predicted"/>
<evidence type="ECO:0000313" key="1">
    <source>
        <dbReference type="EMBL" id="GFS65402.1"/>
    </source>
</evidence>
<name>A0A8X6JX92_NEPPI</name>
<dbReference type="EMBL" id="BMAW01094432">
    <property type="protein sequence ID" value="GFS65402.1"/>
    <property type="molecule type" value="Genomic_DNA"/>
</dbReference>
<accession>A0A8X6JX92</accession>
<sequence length="30" mass="3209">MVFKKLGSSSAAAIKSSEEAIRCSYCSVVR</sequence>
<feature type="non-terminal residue" evidence="1">
    <location>
        <position position="30"/>
    </location>
</feature>
<dbReference type="AlphaFoldDB" id="A0A8X6JX92"/>
<protein>
    <submittedName>
        <fullName evidence="1">Uncharacterized protein</fullName>
    </submittedName>
</protein>
<comment type="caution">
    <text evidence="1">The sequence shown here is derived from an EMBL/GenBank/DDBJ whole genome shotgun (WGS) entry which is preliminary data.</text>
</comment>
<evidence type="ECO:0000313" key="2">
    <source>
        <dbReference type="Proteomes" id="UP000887013"/>
    </source>
</evidence>